<comment type="caution">
    <text evidence="9">The sequence shown here is derived from an EMBL/GenBank/DDBJ whole genome shotgun (WGS) entry which is preliminary data.</text>
</comment>
<keyword evidence="2" id="KW-1003">Cell membrane</keyword>
<gene>
    <name evidence="9" type="ORF">DIURU_000279</name>
</gene>
<feature type="transmembrane region" description="Helical" evidence="7">
    <location>
        <begin position="138"/>
        <end position="157"/>
    </location>
</feature>
<evidence type="ECO:0000259" key="8">
    <source>
        <dbReference type="Pfam" id="PF02656"/>
    </source>
</evidence>
<dbReference type="GO" id="GO:0005886">
    <property type="term" value="C:plasma membrane"/>
    <property type="evidence" value="ECO:0007669"/>
    <property type="project" value="UniProtKB-SubCell"/>
</dbReference>
<evidence type="ECO:0000256" key="1">
    <source>
        <dbReference type="ARBA" id="ARBA00004651"/>
    </source>
</evidence>
<evidence type="ECO:0000256" key="7">
    <source>
        <dbReference type="SAM" id="Phobius"/>
    </source>
</evidence>
<keyword evidence="4 7" id="KW-1133">Transmembrane helix</keyword>
<dbReference type="OMA" id="TFIRFAT"/>
<evidence type="ECO:0000256" key="2">
    <source>
        <dbReference type="ARBA" id="ARBA00022475"/>
    </source>
</evidence>
<proteinExistence type="predicted"/>
<dbReference type="Pfam" id="PF02656">
    <property type="entry name" value="DUF202"/>
    <property type="match status" value="1"/>
</dbReference>
<dbReference type="RefSeq" id="XP_034014918.1">
    <property type="nucleotide sequence ID" value="XM_034155479.1"/>
</dbReference>
<name>A0A642UYY9_DIURU</name>
<protein>
    <recommendedName>
        <fullName evidence="8">DUF202 domain-containing protein</fullName>
    </recommendedName>
</protein>
<reference evidence="9 10" key="1">
    <citation type="submission" date="2019-07" db="EMBL/GenBank/DDBJ databases">
        <title>Genome assembly of two rare yeast pathogens: Diutina rugosa and Trichomonascus ciferrii.</title>
        <authorList>
            <person name="Mixao V."/>
            <person name="Saus E."/>
            <person name="Hansen A."/>
            <person name="Lass-Flor C."/>
            <person name="Gabaldon T."/>
        </authorList>
    </citation>
    <scope>NUCLEOTIDE SEQUENCE [LARGE SCALE GENOMIC DNA]</scope>
    <source>
        <strain evidence="9 10">CBS 613</strain>
    </source>
</reference>
<evidence type="ECO:0000256" key="6">
    <source>
        <dbReference type="SAM" id="MobiDB-lite"/>
    </source>
</evidence>
<dbReference type="PANTHER" id="PTHR34187">
    <property type="entry name" value="FGR18P"/>
    <property type="match status" value="1"/>
</dbReference>
<dbReference type="Proteomes" id="UP000449547">
    <property type="component" value="Unassembled WGS sequence"/>
</dbReference>
<keyword evidence="10" id="KW-1185">Reference proteome</keyword>
<dbReference type="InterPro" id="IPR003807">
    <property type="entry name" value="DUF202"/>
</dbReference>
<evidence type="ECO:0000313" key="9">
    <source>
        <dbReference type="EMBL" id="KAA8908151.1"/>
    </source>
</evidence>
<keyword evidence="3 7" id="KW-0812">Transmembrane</keyword>
<evidence type="ECO:0000256" key="3">
    <source>
        <dbReference type="ARBA" id="ARBA00022692"/>
    </source>
</evidence>
<evidence type="ECO:0000313" key="10">
    <source>
        <dbReference type="Proteomes" id="UP000449547"/>
    </source>
</evidence>
<organism evidence="9 10">
    <name type="scientific">Diutina rugosa</name>
    <name type="common">Yeast</name>
    <name type="synonym">Candida rugosa</name>
    <dbReference type="NCBI Taxonomy" id="5481"/>
    <lineage>
        <taxon>Eukaryota</taxon>
        <taxon>Fungi</taxon>
        <taxon>Dikarya</taxon>
        <taxon>Ascomycota</taxon>
        <taxon>Saccharomycotina</taxon>
        <taxon>Pichiomycetes</taxon>
        <taxon>Debaryomycetaceae</taxon>
        <taxon>Diutina</taxon>
    </lineage>
</organism>
<comment type="subcellular location">
    <subcellularLocation>
        <location evidence="1">Cell membrane</location>
        <topology evidence="1">Multi-pass membrane protein</topology>
    </subcellularLocation>
</comment>
<dbReference type="PANTHER" id="PTHR34187:SF2">
    <property type="entry name" value="DUF202 DOMAIN-CONTAINING PROTEIN"/>
    <property type="match status" value="1"/>
</dbReference>
<feature type="domain" description="DUF202" evidence="8">
    <location>
        <begin position="42"/>
        <end position="120"/>
    </location>
</feature>
<feature type="transmembrane region" description="Helical" evidence="7">
    <location>
        <begin position="54"/>
        <end position="74"/>
    </location>
</feature>
<keyword evidence="5 7" id="KW-0472">Membrane</keyword>
<evidence type="ECO:0000256" key="4">
    <source>
        <dbReference type="ARBA" id="ARBA00022989"/>
    </source>
</evidence>
<dbReference type="EMBL" id="SWFT01000011">
    <property type="protein sequence ID" value="KAA8908151.1"/>
    <property type="molecule type" value="Genomic_DNA"/>
</dbReference>
<accession>A0A642UYY9</accession>
<sequence length="163" mass="18329">MDEALESPTSTPVMDDDHDERRPLLSRFPYSLVMKVSSSEPRDVLQTERTTLTFVRFATTLFFTAMGMILNFRINSSGNPSSGYRHPFSEWSSTIISFVLIVLALFTLILSGVNYMFSIRRYADHKIHTHGFSNKSTAVCFTAVVLALAAICVLFIIEGYVSK</sequence>
<dbReference type="InterPro" id="IPR052053">
    <property type="entry name" value="IM_YidH-like"/>
</dbReference>
<dbReference type="VEuPathDB" id="FungiDB:DIURU_000279"/>
<feature type="transmembrane region" description="Helical" evidence="7">
    <location>
        <begin position="94"/>
        <end position="117"/>
    </location>
</feature>
<dbReference type="AlphaFoldDB" id="A0A642UYY9"/>
<dbReference type="OrthoDB" id="199599at2759"/>
<dbReference type="GeneID" id="54778932"/>
<evidence type="ECO:0000256" key="5">
    <source>
        <dbReference type="ARBA" id="ARBA00023136"/>
    </source>
</evidence>
<feature type="region of interest" description="Disordered" evidence="6">
    <location>
        <begin position="1"/>
        <end position="21"/>
    </location>
</feature>